<proteinExistence type="inferred from homology"/>
<comment type="subcellular location">
    <subcellularLocation>
        <location evidence="1">Nucleus</location>
    </subcellularLocation>
</comment>
<dbReference type="Pfam" id="PF02312">
    <property type="entry name" value="CBF_beta"/>
    <property type="match status" value="1"/>
</dbReference>
<dbReference type="GO" id="GO:0003713">
    <property type="term" value="F:transcription coactivator activity"/>
    <property type="evidence" value="ECO:0007669"/>
    <property type="project" value="InterPro"/>
</dbReference>
<accession>A0A087UAU8</accession>
<dbReference type="SUPFAM" id="SSF50723">
    <property type="entry name" value="Core binding factor beta, CBF"/>
    <property type="match status" value="1"/>
</dbReference>
<keyword evidence="5" id="KW-1185">Reference proteome</keyword>
<dbReference type="InterPro" id="IPR036552">
    <property type="entry name" value="CBF_bsu_sf"/>
</dbReference>
<sequence length="75" mass="8847">MMLPLEKSCGFDSIHMNSLLLKMPRVVIDQKAKFESDELFRKLSRESEVRYTGHRDRPAEERKLKFKAACREGYV</sequence>
<dbReference type="InterPro" id="IPR003417">
    <property type="entry name" value="CBF_beta"/>
</dbReference>
<dbReference type="AlphaFoldDB" id="A0A087UAU8"/>
<reference evidence="4 5" key="1">
    <citation type="submission" date="2013-11" db="EMBL/GenBank/DDBJ databases">
        <title>Genome sequencing of Stegodyphus mimosarum.</title>
        <authorList>
            <person name="Bechsgaard J."/>
        </authorList>
    </citation>
    <scope>NUCLEOTIDE SEQUENCE [LARGE SCALE GENOMIC DNA]</scope>
</reference>
<dbReference type="PANTHER" id="PTHR10276">
    <property type="entry name" value="CORE-BINDING FACTOR, BETA SUBUNIT"/>
    <property type="match status" value="1"/>
</dbReference>
<dbReference type="PANTHER" id="PTHR10276:SF3">
    <property type="entry name" value="CORE-BINDING FACTOR SUBUNIT BETA"/>
    <property type="match status" value="1"/>
</dbReference>
<dbReference type="GO" id="GO:0016513">
    <property type="term" value="C:core-binding factor complex"/>
    <property type="evidence" value="ECO:0007669"/>
    <property type="project" value="TreeGrafter"/>
</dbReference>
<name>A0A087UAU8_STEMI</name>
<evidence type="ECO:0000313" key="5">
    <source>
        <dbReference type="Proteomes" id="UP000054359"/>
    </source>
</evidence>
<dbReference type="GO" id="GO:0006357">
    <property type="term" value="P:regulation of transcription by RNA polymerase II"/>
    <property type="evidence" value="ECO:0007669"/>
    <property type="project" value="TreeGrafter"/>
</dbReference>
<dbReference type="Proteomes" id="UP000054359">
    <property type="component" value="Unassembled WGS sequence"/>
</dbReference>
<evidence type="ECO:0000256" key="2">
    <source>
        <dbReference type="ARBA" id="ARBA00023242"/>
    </source>
</evidence>
<dbReference type="OrthoDB" id="10026505at2759"/>
<evidence type="ECO:0000256" key="3">
    <source>
        <dbReference type="ARBA" id="ARBA00025734"/>
    </source>
</evidence>
<dbReference type="EMBL" id="KK119044">
    <property type="protein sequence ID" value="KFM74487.1"/>
    <property type="molecule type" value="Genomic_DNA"/>
</dbReference>
<feature type="non-terminal residue" evidence="4">
    <location>
        <position position="75"/>
    </location>
</feature>
<evidence type="ECO:0000256" key="1">
    <source>
        <dbReference type="ARBA" id="ARBA00004123"/>
    </source>
</evidence>
<organism evidence="4 5">
    <name type="scientific">Stegodyphus mimosarum</name>
    <name type="common">African social velvet spider</name>
    <dbReference type="NCBI Taxonomy" id="407821"/>
    <lineage>
        <taxon>Eukaryota</taxon>
        <taxon>Metazoa</taxon>
        <taxon>Ecdysozoa</taxon>
        <taxon>Arthropoda</taxon>
        <taxon>Chelicerata</taxon>
        <taxon>Arachnida</taxon>
        <taxon>Araneae</taxon>
        <taxon>Araneomorphae</taxon>
        <taxon>Entelegynae</taxon>
        <taxon>Eresoidea</taxon>
        <taxon>Eresidae</taxon>
        <taxon>Stegodyphus</taxon>
    </lineage>
</organism>
<dbReference type="Gene3D" id="2.40.250.10">
    <property type="entry name" value="Core binding factor, beta subunit"/>
    <property type="match status" value="1"/>
</dbReference>
<dbReference type="STRING" id="407821.A0A087UAU8"/>
<evidence type="ECO:0000313" key="4">
    <source>
        <dbReference type="EMBL" id="KFM74487.1"/>
    </source>
</evidence>
<dbReference type="GO" id="GO:0043565">
    <property type="term" value="F:sequence-specific DNA binding"/>
    <property type="evidence" value="ECO:0007669"/>
    <property type="project" value="TreeGrafter"/>
</dbReference>
<comment type="similarity">
    <text evidence="3">Belongs to the CBF-beta family.</text>
</comment>
<keyword evidence="2" id="KW-0539">Nucleus</keyword>
<gene>
    <name evidence="4" type="ORF">X975_26136</name>
</gene>
<protein>
    <submittedName>
        <fullName evidence="4">Protein big brother</fullName>
    </submittedName>
</protein>